<keyword evidence="5" id="KW-0653">Protein transport</keyword>
<reference evidence="9 10" key="1">
    <citation type="submission" date="2019-10" db="EMBL/GenBank/DDBJ databases">
        <title>Alkaliphilus serpentinus sp. nov. and Alkaliphilus pronyensis sp. nov., two novel anaerobic alkaliphilic species isolated from the serpentinized-hosted hydrothermal field of the Prony Bay (New Caledonia).</title>
        <authorList>
            <person name="Postec A."/>
        </authorList>
    </citation>
    <scope>NUCLEOTIDE SEQUENCE [LARGE SCALE GENOMIC DNA]</scope>
    <source>
        <strain evidence="9 10">LacT</strain>
    </source>
</reference>
<keyword evidence="4" id="KW-1005">Bacterial flagellum biogenesis</keyword>
<dbReference type="PANTHER" id="PTHR34982">
    <property type="entry name" value="YOP PROTEINS TRANSLOCATION PROTEIN L"/>
    <property type="match status" value="1"/>
</dbReference>
<dbReference type="GO" id="GO:0044781">
    <property type="term" value="P:bacterial-type flagellum organization"/>
    <property type="evidence" value="ECO:0007669"/>
    <property type="project" value="UniProtKB-KW"/>
</dbReference>
<keyword evidence="7" id="KW-0175">Coiled coil</keyword>
<keyword evidence="3" id="KW-0813">Transport</keyword>
<dbReference type="InterPro" id="IPR051472">
    <property type="entry name" value="T3SS_Stator/FliH"/>
</dbReference>
<evidence type="ECO:0000313" key="9">
    <source>
        <dbReference type="EMBL" id="KAB3531387.1"/>
    </source>
</evidence>
<evidence type="ECO:0000256" key="7">
    <source>
        <dbReference type="SAM" id="Coils"/>
    </source>
</evidence>
<evidence type="ECO:0000256" key="3">
    <source>
        <dbReference type="ARBA" id="ARBA00022448"/>
    </source>
</evidence>
<feature type="coiled-coil region" evidence="7">
    <location>
        <begin position="56"/>
        <end position="83"/>
    </location>
</feature>
<dbReference type="InterPro" id="IPR018035">
    <property type="entry name" value="Flagellar_FliH/T3SS_HrpE"/>
</dbReference>
<proteinExistence type="inferred from homology"/>
<comment type="caution">
    <text evidence="9">The sequence shown here is derived from an EMBL/GenBank/DDBJ whole genome shotgun (WGS) entry which is preliminary data.</text>
</comment>
<keyword evidence="10" id="KW-1185">Reference proteome</keyword>
<comment type="function">
    <text evidence="1">Needed for flagellar regrowth and assembly.</text>
</comment>
<dbReference type="GO" id="GO:0005829">
    <property type="term" value="C:cytosol"/>
    <property type="evidence" value="ECO:0007669"/>
    <property type="project" value="TreeGrafter"/>
</dbReference>
<dbReference type="AlphaFoldDB" id="A0A833HPX8"/>
<feature type="domain" description="Flagellar assembly protein FliH/Type III secretion system HrpE" evidence="8">
    <location>
        <begin position="118"/>
        <end position="244"/>
    </location>
</feature>
<evidence type="ECO:0000256" key="2">
    <source>
        <dbReference type="ARBA" id="ARBA00006602"/>
    </source>
</evidence>
<organism evidence="9 10">
    <name type="scientific">Alkaliphilus serpentinus</name>
    <dbReference type="NCBI Taxonomy" id="1482731"/>
    <lineage>
        <taxon>Bacteria</taxon>
        <taxon>Bacillati</taxon>
        <taxon>Bacillota</taxon>
        <taxon>Clostridia</taxon>
        <taxon>Peptostreptococcales</taxon>
        <taxon>Natronincolaceae</taxon>
        <taxon>Alkaliphilus</taxon>
    </lineage>
</organism>
<evidence type="ECO:0000259" key="8">
    <source>
        <dbReference type="Pfam" id="PF02108"/>
    </source>
</evidence>
<evidence type="ECO:0000256" key="4">
    <source>
        <dbReference type="ARBA" id="ARBA00022795"/>
    </source>
</evidence>
<evidence type="ECO:0000256" key="6">
    <source>
        <dbReference type="ARBA" id="ARBA00023225"/>
    </source>
</evidence>
<dbReference type="Pfam" id="PF02108">
    <property type="entry name" value="FliH"/>
    <property type="match status" value="1"/>
</dbReference>
<name>A0A833HPX8_9FIRM</name>
<evidence type="ECO:0000256" key="5">
    <source>
        <dbReference type="ARBA" id="ARBA00022927"/>
    </source>
</evidence>
<dbReference type="Proteomes" id="UP000465601">
    <property type="component" value="Unassembled WGS sequence"/>
</dbReference>
<evidence type="ECO:0000256" key="1">
    <source>
        <dbReference type="ARBA" id="ARBA00003041"/>
    </source>
</evidence>
<gene>
    <name evidence="9" type="ORF">F8153_04190</name>
</gene>
<comment type="similarity">
    <text evidence="2">Belongs to the FliH family.</text>
</comment>
<dbReference type="PANTHER" id="PTHR34982:SF1">
    <property type="entry name" value="FLAGELLAR ASSEMBLY PROTEIN FLIH"/>
    <property type="match status" value="1"/>
</dbReference>
<dbReference type="Gene3D" id="1.20.5.620">
    <property type="entry name" value="F1F0 ATP synthase subunit B, membrane domain"/>
    <property type="match status" value="1"/>
</dbReference>
<accession>A0A833HPX8</accession>
<keyword evidence="6" id="KW-1006">Bacterial flagellum protein export</keyword>
<dbReference type="GO" id="GO:0015031">
    <property type="term" value="P:protein transport"/>
    <property type="evidence" value="ECO:0007669"/>
    <property type="project" value="UniProtKB-KW"/>
</dbReference>
<sequence>MSKVFKSTNVVWGSKKELEYTDHKLDNVIKLRDDAGINLADKFDDDILQEAEPTPEEVLNDAMEEANRIIEEAKREAAMIIEEAYQDCKNIYDKAKREGYEEGFNEGLNKGYSEVDEEIKEAMEIKLHTMEEKKRMAKSLEKQLIYLVRDIAKKVIKHQLEEDHSLLLNLIEEGLEKSTFTESIIIRVSDKDFDLVNTSKNKILMMTEGIEKMEVKCDSSLEAGSVIIETLSGTIDAGLETQLQFIEKLFEELLQDE</sequence>
<protein>
    <recommendedName>
        <fullName evidence="8">Flagellar assembly protein FliH/Type III secretion system HrpE domain-containing protein</fullName>
    </recommendedName>
</protein>
<evidence type="ECO:0000313" key="10">
    <source>
        <dbReference type="Proteomes" id="UP000465601"/>
    </source>
</evidence>
<dbReference type="EMBL" id="WBZB01000013">
    <property type="protein sequence ID" value="KAB3531387.1"/>
    <property type="molecule type" value="Genomic_DNA"/>
</dbReference>
<dbReference type="OrthoDB" id="2375163at2"/>
<dbReference type="SUPFAM" id="SSF160527">
    <property type="entry name" value="V-type ATPase subunit E-like"/>
    <property type="match status" value="1"/>
</dbReference>